<feature type="binding site" evidence="10">
    <location>
        <position position="20"/>
    </location>
    <ligand>
        <name>Mn(2+)</name>
        <dbReference type="ChEBI" id="CHEBI:29035"/>
        <label>1</label>
    </ligand>
</feature>
<proteinExistence type="inferred from homology"/>
<evidence type="ECO:0000256" key="2">
    <source>
        <dbReference type="ARBA" id="ARBA00022516"/>
    </source>
</evidence>
<keyword evidence="4 10" id="KW-0441">Lipid A biosynthesis</keyword>
<gene>
    <name evidence="10" type="primary">lpxH</name>
    <name evidence="12" type="ORF">C3Y98_00735</name>
</gene>
<dbReference type="OrthoDB" id="9783283at2"/>
<feature type="binding site" evidence="10">
    <location>
        <begin position="92"/>
        <end position="93"/>
    </location>
    <ligand>
        <name>substrate</name>
    </ligand>
</feature>
<dbReference type="InterPro" id="IPR043461">
    <property type="entry name" value="LpxH-like"/>
</dbReference>
<dbReference type="HAMAP" id="MF_00575">
    <property type="entry name" value="LpxH"/>
    <property type="match status" value="1"/>
</dbReference>
<dbReference type="GO" id="GO:0009245">
    <property type="term" value="P:lipid A biosynthetic process"/>
    <property type="evidence" value="ECO:0007669"/>
    <property type="project" value="UniProtKB-UniRule"/>
</dbReference>
<feature type="binding site" evidence="10">
    <location>
        <position position="177"/>
    </location>
    <ligand>
        <name>substrate</name>
    </ligand>
</feature>
<dbReference type="Gene3D" id="3.60.21.10">
    <property type="match status" value="1"/>
</dbReference>
<comment type="similarity">
    <text evidence="10">Belongs to the LpxH family.</text>
</comment>
<dbReference type="InterPro" id="IPR004843">
    <property type="entry name" value="Calcineurin-like_PHP"/>
</dbReference>
<comment type="function">
    <text evidence="10">Hydrolyzes the pyrophosphate bond of UDP-2,3-diacylglucosamine to yield 2,3-diacylglucosamine 1-phosphate (lipid X) and UMP by catalyzing the attack of water at the alpha-P atom. Involved in the biosynthesis of lipid A, a phosphorylated glycolipid that anchors the lipopolysaccharide to the outer membrane of the cell.</text>
</comment>
<evidence type="ECO:0000313" key="12">
    <source>
        <dbReference type="EMBL" id="TFW73441.1"/>
    </source>
</evidence>
<keyword evidence="9 10" id="KW-0464">Manganese</keyword>
<feature type="binding site" evidence="10">
    <location>
        <position position="209"/>
    </location>
    <ligand>
        <name>Mn(2+)</name>
        <dbReference type="ChEBI" id="CHEBI:29035"/>
        <label>2</label>
    </ligand>
</feature>
<dbReference type="GO" id="GO:0008758">
    <property type="term" value="F:UDP-2,3-diacylglucosamine hydrolase activity"/>
    <property type="evidence" value="ECO:0007669"/>
    <property type="project" value="UniProtKB-UniRule"/>
</dbReference>
<evidence type="ECO:0000256" key="6">
    <source>
        <dbReference type="ARBA" id="ARBA00022801"/>
    </source>
</evidence>
<dbReference type="EC" id="3.6.1.54" evidence="10"/>
<feature type="binding site" evidence="10">
    <location>
        <position position="180"/>
    </location>
    <ligand>
        <name>substrate</name>
    </ligand>
</feature>
<comment type="catalytic activity">
    <reaction evidence="10">
        <text>UDP-2-N,3-O-bis[(3R)-3-hydroxytetradecanoyl]-alpha-D-glucosamine + H2O = 2-N,3-O-bis[(3R)-3-hydroxytetradecanoyl]-alpha-D-glucosaminyl 1-phosphate + UMP + 2 H(+)</text>
        <dbReference type="Rhea" id="RHEA:25213"/>
        <dbReference type="ChEBI" id="CHEBI:15377"/>
        <dbReference type="ChEBI" id="CHEBI:15378"/>
        <dbReference type="ChEBI" id="CHEBI:57865"/>
        <dbReference type="ChEBI" id="CHEBI:57957"/>
        <dbReference type="ChEBI" id="CHEBI:78847"/>
        <dbReference type="EC" id="3.6.1.54"/>
    </reaction>
</comment>
<feature type="binding site" evidence="10">
    <location>
        <position position="53"/>
    </location>
    <ligand>
        <name>Mn(2+)</name>
        <dbReference type="ChEBI" id="CHEBI:29035"/>
        <label>1</label>
    </ligand>
</feature>
<dbReference type="SUPFAM" id="SSF56300">
    <property type="entry name" value="Metallo-dependent phosphatases"/>
    <property type="match status" value="1"/>
</dbReference>
<evidence type="ECO:0000259" key="11">
    <source>
        <dbReference type="Pfam" id="PF00149"/>
    </source>
</evidence>
<keyword evidence="1 10" id="KW-1003">Cell membrane</keyword>
<keyword evidence="8 10" id="KW-0472">Membrane</keyword>
<protein>
    <recommendedName>
        <fullName evidence="10">UDP-2,3-diacylglucosamine hydrolase</fullName>
        <ecNumber evidence="10">3.6.1.54</ecNumber>
    </recommendedName>
    <alternativeName>
        <fullName evidence="10">UDP-2,3-diacylglucosamine diphosphatase</fullName>
    </alternativeName>
</protein>
<evidence type="ECO:0000256" key="8">
    <source>
        <dbReference type="ARBA" id="ARBA00023136"/>
    </source>
</evidence>
<dbReference type="InterPro" id="IPR010138">
    <property type="entry name" value="UDP-diacylglucosamine_Hdrlase"/>
</dbReference>
<feature type="binding site" evidence="10">
    <location>
        <position position="211"/>
    </location>
    <ligand>
        <name>Mn(2+)</name>
        <dbReference type="ChEBI" id="CHEBI:29035"/>
        <label>1</label>
    </ligand>
</feature>
<feature type="binding site" evidence="10">
    <location>
        <position position="53"/>
    </location>
    <ligand>
        <name>Mn(2+)</name>
        <dbReference type="ChEBI" id="CHEBI:29035"/>
        <label>2</label>
    </ligand>
</feature>
<evidence type="ECO:0000256" key="5">
    <source>
        <dbReference type="ARBA" id="ARBA00022723"/>
    </source>
</evidence>
<organism evidence="12 13">
    <name type="scientific">Methylotenera oryzisoli</name>
    <dbReference type="NCBI Taxonomy" id="2080758"/>
    <lineage>
        <taxon>Bacteria</taxon>
        <taxon>Pseudomonadati</taxon>
        <taxon>Pseudomonadota</taxon>
        <taxon>Betaproteobacteria</taxon>
        <taxon>Nitrosomonadales</taxon>
        <taxon>Methylophilaceae</taxon>
        <taxon>Methylotenera</taxon>
    </lineage>
</organism>
<keyword evidence="3 10" id="KW-0997">Cell inner membrane</keyword>
<comment type="cofactor">
    <cofactor evidence="10">
        <name>Mn(2+)</name>
        <dbReference type="ChEBI" id="CHEBI:29035"/>
    </cofactor>
    <text evidence="10">Binds 2 Mn(2+) ions per subunit in a binuclear metal center.</text>
</comment>
<evidence type="ECO:0000256" key="4">
    <source>
        <dbReference type="ARBA" id="ARBA00022556"/>
    </source>
</evidence>
<dbReference type="EMBL" id="PQVH01000001">
    <property type="protein sequence ID" value="TFW73441.1"/>
    <property type="molecule type" value="Genomic_DNA"/>
</dbReference>
<keyword evidence="5 10" id="KW-0479">Metal-binding</keyword>
<keyword evidence="13" id="KW-1185">Reference proteome</keyword>
<feature type="binding site" evidence="10">
    <location>
        <position position="135"/>
    </location>
    <ligand>
        <name>substrate</name>
    </ligand>
</feature>
<feature type="binding site" evidence="10">
    <location>
        <position position="92"/>
    </location>
    <ligand>
        <name>Mn(2+)</name>
        <dbReference type="ChEBI" id="CHEBI:29035"/>
        <label>2</label>
    </ligand>
</feature>
<name>A0A4Y9VW41_9PROT</name>
<feature type="binding site" evidence="10">
    <location>
        <position position="127"/>
    </location>
    <ligand>
        <name>Mn(2+)</name>
        <dbReference type="ChEBI" id="CHEBI:29035"/>
        <label>2</label>
    </ligand>
</feature>
<evidence type="ECO:0000256" key="9">
    <source>
        <dbReference type="ARBA" id="ARBA00023211"/>
    </source>
</evidence>
<feature type="binding site" evidence="10">
    <location>
        <position position="173"/>
    </location>
    <ligand>
        <name>substrate</name>
    </ligand>
</feature>
<evidence type="ECO:0000256" key="7">
    <source>
        <dbReference type="ARBA" id="ARBA00023098"/>
    </source>
</evidence>
<evidence type="ECO:0000313" key="13">
    <source>
        <dbReference type="Proteomes" id="UP000297706"/>
    </source>
</evidence>
<comment type="caution">
    <text evidence="12">The sequence shown here is derived from an EMBL/GenBank/DDBJ whole genome shotgun (WGS) entry which is preliminary data.</text>
</comment>
<dbReference type="UniPathway" id="UPA00359">
    <property type="reaction ID" value="UER00480"/>
</dbReference>
<dbReference type="PANTHER" id="PTHR34990:SF1">
    <property type="entry name" value="UDP-2,3-DIACYLGLUCOSAMINE HYDROLASE"/>
    <property type="match status" value="1"/>
</dbReference>
<feature type="binding site" evidence="10">
    <location>
        <position position="209"/>
    </location>
    <ligand>
        <name>substrate</name>
    </ligand>
</feature>
<dbReference type="CDD" id="cd07398">
    <property type="entry name" value="MPP_YbbF-LpxH"/>
    <property type="match status" value="1"/>
</dbReference>
<keyword evidence="7 10" id="KW-0443">Lipid metabolism</keyword>
<dbReference type="Pfam" id="PF00149">
    <property type="entry name" value="Metallophos"/>
    <property type="match status" value="1"/>
</dbReference>
<evidence type="ECO:0000256" key="3">
    <source>
        <dbReference type="ARBA" id="ARBA00022519"/>
    </source>
</evidence>
<evidence type="ECO:0000256" key="10">
    <source>
        <dbReference type="HAMAP-Rule" id="MF_00575"/>
    </source>
</evidence>
<keyword evidence="6 10" id="KW-0378">Hydrolase</keyword>
<reference evidence="12 13" key="1">
    <citation type="submission" date="2018-02" db="EMBL/GenBank/DDBJ databases">
        <title>A novel lanthanide dependent methylotroph, Methylotenera sp. La3113.</title>
        <authorList>
            <person name="Lv H."/>
            <person name="Tani A."/>
        </authorList>
    </citation>
    <scope>NUCLEOTIDE SEQUENCE [LARGE SCALE GENOMIC DNA]</scope>
    <source>
        <strain evidence="12 13">La3113</strain>
    </source>
</reference>
<keyword evidence="2 10" id="KW-0444">Lipid biosynthesis</keyword>
<dbReference type="Proteomes" id="UP000297706">
    <property type="component" value="Unassembled WGS sequence"/>
</dbReference>
<dbReference type="AlphaFoldDB" id="A0A4Y9VW41"/>
<feature type="domain" description="Calcineurin-like phosphoesterase" evidence="11">
    <location>
        <begin position="16"/>
        <end position="213"/>
    </location>
</feature>
<dbReference type="PANTHER" id="PTHR34990">
    <property type="entry name" value="UDP-2,3-DIACYLGLUCOSAMINE HYDROLASE-RELATED"/>
    <property type="match status" value="1"/>
</dbReference>
<comment type="pathway">
    <text evidence="10">Glycolipid biosynthesis; lipid IV(A) biosynthesis; lipid IV(A) from (3R)-3-hydroxytetradecanoyl-[acyl-carrier-protein] and UDP-N-acetyl-alpha-D-glucosamine: step 4/6.</text>
</comment>
<evidence type="ECO:0000256" key="1">
    <source>
        <dbReference type="ARBA" id="ARBA00022475"/>
    </source>
</evidence>
<dbReference type="GO" id="GO:0030145">
    <property type="term" value="F:manganese ion binding"/>
    <property type="evidence" value="ECO:0007669"/>
    <property type="project" value="UniProtKB-UniRule"/>
</dbReference>
<feature type="binding site" evidence="10">
    <location>
        <position position="22"/>
    </location>
    <ligand>
        <name>Mn(2+)</name>
        <dbReference type="ChEBI" id="CHEBI:29035"/>
        <label>1</label>
    </ligand>
</feature>
<dbReference type="RefSeq" id="WP_135276218.1">
    <property type="nucleotide sequence ID" value="NZ_PQVH01000001.1"/>
</dbReference>
<dbReference type="GO" id="GO:0019897">
    <property type="term" value="C:extrinsic component of plasma membrane"/>
    <property type="evidence" value="ECO:0007669"/>
    <property type="project" value="UniProtKB-UniRule"/>
</dbReference>
<dbReference type="GO" id="GO:0005737">
    <property type="term" value="C:cytoplasm"/>
    <property type="evidence" value="ECO:0007669"/>
    <property type="project" value="InterPro"/>
</dbReference>
<dbReference type="NCBIfam" id="TIGR01854">
    <property type="entry name" value="lipid_A_lpxH"/>
    <property type="match status" value="1"/>
</dbReference>
<comment type="subcellular location">
    <subcellularLocation>
        <location evidence="10">Cell inner membrane</location>
        <topology evidence="10">Peripheral membrane protein</topology>
        <orientation evidence="10">Cytoplasmic side</orientation>
    </subcellularLocation>
</comment>
<accession>A0A4Y9VW41</accession>
<dbReference type="InterPro" id="IPR029052">
    <property type="entry name" value="Metallo-depent_PP-like"/>
</dbReference>
<dbReference type="NCBIfam" id="NF003743">
    <property type="entry name" value="PRK05340.1"/>
    <property type="match status" value="1"/>
</dbReference>
<sequence length="255" mass="28680">MVNLNTGSSASSDVTIFISDLHLCASRPHITSAFLQFLSSDAKSAKALYILGDLFEYWAGDDDVEDDFNKQIIQGFKQLATSGVSIYLMHGNRDFLITDDFCKAAHIHLINDPTLIDLYGNTALLSHGDALCTDDVTYQQFRTQVRNKQWQSEFLSQPLQARKSQIEAIRLRSEQEKSNKSAAIMDVNPDAVSQLLKEYKHPSLLIHGHTHRPNQHQLLVEGKTTTRWVLGDWYEQGSYLICDASGCRSVNLNCT</sequence>